<organism evidence="2 3">
    <name type="scientific">Linum tenue</name>
    <dbReference type="NCBI Taxonomy" id="586396"/>
    <lineage>
        <taxon>Eukaryota</taxon>
        <taxon>Viridiplantae</taxon>
        <taxon>Streptophyta</taxon>
        <taxon>Embryophyta</taxon>
        <taxon>Tracheophyta</taxon>
        <taxon>Spermatophyta</taxon>
        <taxon>Magnoliopsida</taxon>
        <taxon>eudicotyledons</taxon>
        <taxon>Gunneridae</taxon>
        <taxon>Pentapetalae</taxon>
        <taxon>rosids</taxon>
        <taxon>fabids</taxon>
        <taxon>Malpighiales</taxon>
        <taxon>Linaceae</taxon>
        <taxon>Linum</taxon>
    </lineage>
</organism>
<feature type="non-terminal residue" evidence="2">
    <location>
        <position position="1"/>
    </location>
</feature>
<dbReference type="Proteomes" id="UP001154282">
    <property type="component" value="Unassembled WGS sequence"/>
</dbReference>
<feature type="region of interest" description="Disordered" evidence="1">
    <location>
        <begin position="1"/>
        <end position="36"/>
    </location>
</feature>
<proteinExistence type="predicted"/>
<dbReference type="AlphaFoldDB" id="A0AAV0NZU5"/>
<feature type="compositionally biased region" description="Low complexity" evidence="1">
    <location>
        <begin position="1"/>
        <end position="19"/>
    </location>
</feature>
<keyword evidence="3" id="KW-1185">Reference proteome</keyword>
<reference evidence="2" key="1">
    <citation type="submission" date="2022-08" db="EMBL/GenBank/DDBJ databases">
        <authorList>
            <person name="Gutierrez-Valencia J."/>
        </authorList>
    </citation>
    <scope>NUCLEOTIDE SEQUENCE</scope>
</reference>
<sequence>PTTRSSLSSRSTSSATSTARNRRSRPTDNQLHLGIGEIGNRGGLVAWRGNMSGGEAAERAARPVRWCGPGKR</sequence>
<accession>A0AAV0NZU5</accession>
<comment type="caution">
    <text evidence="2">The sequence shown here is derived from an EMBL/GenBank/DDBJ whole genome shotgun (WGS) entry which is preliminary data.</text>
</comment>
<feature type="region of interest" description="Disordered" evidence="1">
    <location>
        <begin position="53"/>
        <end position="72"/>
    </location>
</feature>
<evidence type="ECO:0000313" key="2">
    <source>
        <dbReference type="EMBL" id="CAI0464264.1"/>
    </source>
</evidence>
<gene>
    <name evidence="2" type="ORF">LITE_LOCUS36116</name>
</gene>
<evidence type="ECO:0000313" key="3">
    <source>
        <dbReference type="Proteomes" id="UP001154282"/>
    </source>
</evidence>
<protein>
    <submittedName>
        <fullName evidence="2">Uncharacterized protein</fullName>
    </submittedName>
</protein>
<feature type="non-terminal residue" evidence="2">
    <location>
        <position position="72"/>
    </location>
</feature>
<name>A0AAV0NZU5_9ROSI</name>
<evidence type="ECO:0000256" key="1">
    <source>
        <dbReference type="SAM" id="MobiDB-lite"/>
    </source>
</evidence>
<dbReference type="EMBL" id="CAMGYJ010000008">
    <property type="protein sequence ID" value="CAI0464264.1"/>
    <property type="molecule type" value="Genomic_DNA"/>
</dbReference>